<reference evidence="1 2" key="1">
    <citation type="journal article" date="2021" name="Int. J. Syst. Evol. Microbiol.">
        <title>Reticulibacter mediterranei gen. nov., sp. nov., within the new family Reticulibacteraceae fam. nov., and Ktedonospora formicarum gen. nov., sp. nov., Ktedonobacter robiniae sp. nov., Dictyobacter formicarum sp. nov. and Dictyobacter arantiisoli sp. nov., belonging to the class Ktedonobacteria.</title>
        <authorList>
            <person name="Yabe S."/>
            <person name="Zheng Y."/>
            <person name="Wang C.M."/>
            <person name="Sakai Y."/>
            <person name="Abe K."/>
            <person name="Yokota A."/>
            <person name="Donadio S."/>
            <person name="Cavaletti L."/>
            <person name="Monciardini P."/>
        </authorList>
    </citation>
    <scope>NUCLEOTIDE SEQUENCE [LARGE SCALE GENOMIC DNA]</scope>
    <source>
        <strain evidence="1 2">SOSP1-30</strain>
    </source>
</reference>
<evidence type="ECO:0000313" key="2">
    <source>
        <dbReference type="Proteomes" id="UP000654345"/>
    </source>
</evidence>
<name>A0ABQ3V340_9CHLR</name>
<dbReference type="RefSeq" id="WP_201375757.1">
    <property type="nucleotide sequence ID" value="NZ_BNJG01000003.1"/>
</dbReference>
<protein>
    <recommendedName>
        <fullName evidence="3">DUF2795 domain-containing protein</fullName>
    </recommendedName>
</protein>
<proteinExistence type="predicted"/>
<dbReference type="EMBL" id="BNJG01000003">
    <property type="protein sequence ID" value="GHO59586.1"/>
    <property type="molecule type" value="Genomic_DNA"/>
</dbReference>
<keyword evidence="2" id="KW-1185">Reference proteome</keyword>
<organism evidence="1 2">
    <name type="scientific">Ktedonobacter robiniae</name>
    <dbReference type="NCBI Taxonomy" id="2778365"/>
    <lineage>
        <taxon>Bacteria</taxon>
        <taxon>Bacillati</taxon>
        <taxon>Chloroflexota</taxon>
        <taxon>Ktedonobacteria</taxon>
        <taxon>Ktedonobacterales</taxon>
        <taxon>Ktedonobacteraceae</taxon>
        <taxon>Ktedonobacter</taxon>
    </lineage>
</organism>
<gene>
    <name evidence="1" type="ORF">KSB_80610</name>
</gene>
<dbReference type="Proteomes" id="UP000654345">
    <property type="component" value="Unassembled WGS sequence"/>
</dbReference>
<evidence type="ECO:0008006" key="3">
    <source>
        <dbReference type="Google" id="ProtNLM"/>
    </source>
</evidence>
<dbReference type="Pfam" id="PF11387">
    <property type="entry name" value="DUF2795"/>
    <property type="match status" value="1"/>
</dbReference>
<evidence type="ECO:0000313" key="1">
    <source>
        <dbReference type="EMBL" id="GHO59586.1"/>
    </source>
</evidence>
<dbReference type="InterPro" id="IPR021527">
    <property type="entry name" value="DUF2795"/>
</dbReference>
<accession>A0ABQ3V340</accession>
<sequence length="68" mass="7701">MAEINPIQVEKHLKGIDYPTSKDNLVKHAQQQGADKEIMDALQKLPDETFNKPTDITKAIGQINRESR</sequence>
<comment type="caution">
    <text evidence="1">The sequence shown here is derived from an EMBL/GenBank/DDBJ whole genome shotgun (WGS) entry which is preliminary data.</text>
</comment>